<dbReference type="Proteomes" id="UP000241885">
    <property type="component" value="Chromosome"/>
</dbReference>
<feature type="transmembrane region" description="Helical" evidence="8">
    <location>
        <begin position="34"/>
        <end position="57"/>
    </location>
</feature>
<dbReference type="PANTHER" id="PTHR24221">
    <property type="entry name" value="ATP-BINDING CASSETTE SUB-FAMILY B"/>
    <property type="match status" value="1"/>
</dbReference>
<feature type="transmembrane region" description="Helical" evidence="8">
    <location>
        <begin position="69"/>
        <end position="89"/>
    </location>
</feature>
<gene>
    <name evidence="11" type="ORF">Tharo_2464</name>
</gene>
<dbReference type="InterPro" id="IPR011527">
    <property type="entry name" value="ABC1_TM_dom"/>
</dbReference>
<keyword evidence="4" id="KW-0547">Nucleotide-binding</keyword>
<dbReference type="PANTHER" id="PTHR24221:SF248">
    <property type="entry name" value="ABC TRANSPORTER TRANSMEMBRANE REGION"/>
    <property type="match status" value="1"/>
</dbReference>
<feature type="transmembrane region" description="Helical" evidence="8">
    <location>
        <begin position="742"/>
        <end position="763"/>
    </location>
</feature>
<evidence type="ECO:0000256" key="5">
    <source>
        <dbReference type="ARBA" id="ARBA00022840"/>
    </source>
</evidence>
<evidence type="ECO:0000313" key="12">
    <source>
        <dbReference type="Proteomes" id="UP000241885"/>
    </source>
</evidence>
<feature type="domain" description="ABC transmembrane type-1" evidence="10">
    <location>
        <begin position="743"/>
        <end position="1024"/>
    </location>
</feature>
<feature type="transmembrane region" description="Helical" evidence="8">
    <location>
        <begin position="257"/>
        <end position="282"/>
    </location>
</feature>
<name>A0A2R4BPU3_THAAR</name>
<feature type="transmembrane region" description="Helical" evidence="8">
    <location>
        <begin position="978"/>
        <end position="1006"/>
    </location>
</feature>
<comment type="subcellular location">
    <subcellularLocation>
        <location evidence="1">Cell membrane</location>
        <topology evidence="1">Multi-pass membrane protein</topology>
    </subcellularLocation>
</comment>
<evidence type="ECO:0000259" key="10">
    <source>
        <dbReference type="PROSITE" id="PS50929"/>
    </source>
</evidence>
<sequence length="1291" mass="141178">MSRFLKTTFSDEDSTQKVFAPLRDVFRSPDLRNVLPGLALAAFLHNVLGLALPMAILQIMDRVVANQSIETLVLLVIGILACLVLEELLRAVNSLVTGWLGARFEHVASVNALSRLMRVPLRCLQREEPGVHAERVASASRVADFYSGQALLVLFDLPFVFLFLAVIHVIGGWVVIVPIVLLLAFMLVIVRFGNWLRHQVERRHVMDDRRINFLIEVLSGIHSVKTLMMEAQMLRRYERLQASNAEMSETLTFGSSMAVAIGMLFSQIMIVCVVFAAALAVLAGEMTPGGLAACMLLSVRSLQPLRRSLTVWLRYQAFSAAQARLREVAEMPCTDDHDRPDLPPVRETIELDGVHLGREGGKTLFGDLSLHVRAGECLAIRGESGSGKSSLLALINGLEIPEAGEVRIDGRRLDEFNADSVQRQVALLSQTGTLVTGSILENMTMFDPGLNEVALGIAREMGLDRVVSGMKLGYETRLGEANAETLPAGVRQLISIVRVLVHQPSVILFDEANISLDMAADQLLRDYLARRKGDCTLILVTHRPSLISLADRVLTLSAGRLAEAGTGSSGEPAVPGAHSATIERPVHVDQLEVIVRQHYRNESDLSVCLLPLLRAIGWQGSGRELAEAMPHMLSSLDLSGLCSAMANLDLLPRHFSSSLATLDHRLYPCLFIPPDGSAKVVLERLDDGRLRCFDGGGGCEEVIEAGSERGEAYVFRPAEHPDRVRRDGSWFLGLAYRFRRHIALAFILTVFSTLLALAAPLFVKSMYDHVLPTGDVVMLAYLLGGVAIALTLDFLLRRLKSRVIAHVGGRTEYILGTSLFQRIVALPSSSTESASVNRQVSRLRNFESLRDFFVGPLTTIAFDFPANLIIIAVLALLNPWVLGVIIGAALAYLLLALGTQHLSERSSTRATQATTARWEFLNETIAQMRVIRGAGARDVWIERYRELSAKAAMASFRSHQVQARISGGAQMLNMITGLAALSVSAVGTINGSITGGVMIATMMLVWRITGPIQNFFLAATSLAQIRRSATQIERLMRLPGERDGGVRQTIRPPFEGALAFSRVSFRYASDADPALLGVSFTIAPKAVVVITGSNGSGKSTLLKLVARSFTPQAGSIRLDNLDIRQLPVNDLRSRLSYMPQNCDLFYGTVAQNLRLAHPAATDAEIRWALGMAGLTEDVEALPEGIETRISNSRSEQLPNGFRQRLALARTVLKPASVVMLDEPGNGLDTAGEEALLHCIEWLRGRCTLLMVSHRPSHMRLADTVIYMENGALGAIGPFDRIKDRLALGIRK</sequence>
<dbReference type="InterPro" id="IPR003593">
    <property type="entry name" value="AAA+_ATPase"/>
</dbReference>
<evidence type="ECO:0000256" key="1">
    <source>
        <dbReference type="ARBA" id="ARBA00004651"/>
    </source>
</evidence>
<dbReference type="GO" id="GO:0140359">
    <property type="term" value="F:ABC-type transporter activity"/>
    <property type="evidence" value="ECO:0007669"/>
    <property type="project" value="InterPro"/>
</dbReference>
<feature type="transmembrane region" description="Helical" evidence="8">
    <location>
        <begin position="159"/>
        <end position="190"/>
    </location>
</feature>
<dbReference type="RefSeq" id="WP_107221497.1">
    <property type="nucleotide sequence ID" value="NZ_CP028339.1"/>
</dbReference>
<keyword evidence="7 8" id="KW-0472">Membrane</keyword>
<dbReference type="GO" id="GO:0034040">
    <property type="term" value="F:ATPase-coupled lipid transmembrane transporter activity"/>
    <property type="evidence" value="ECO:0007669"/>
    <property type="project" value="TreeGrafter"/>
</dbReference>
<dbReference type="Gene3D" id="1.20.1560.10">
    <property type="entry name" value="ABC transporter type 1, transmembrane domain"/>
    <property type="match status" value="2"/>
</dbReference>
<organism evidence="11 12">
    <name type="scientific">Thauera aromatica K172</name>
    <dbReference type="NCBI Taxonomy" id="44139"/>
    <lineage>
        <taxon>Bacteria</taxon>
        <taxon>Pseudomonadati</taxon>
        <taxon>Pseudomonadota</taxon>
        <taxon>Betaproteobacteria</taxon>
        <taxon>Rhodocyclales</taxon>
        <taxon>Zoogloeaceae</taxon>
        <taxon>Thauera</taxon>
    </lineage>
</organism>
<dbReference type="GO" id="GO:0016887">
    <property type="term" value="F:ATP hydrolysis activity"/>
    <property type="evidence" value="ECO:0007669"/>
    <property type="project" value="InterPro"/>
</dbReference>
<dbReference type="OrthoDB" id="8554730at2"/>
<evidence type="ECO:0000256" key="7">
    <source>
        <dbReference type="ARBA" id="ARBA00023136"/>
    </source>
</evidence>
<feature type="transmembrane region" description="Helical" evidence="8">
    <location>
        <begin position="852"/>
        <end position="874"/>
    </location>
</feature>
<evidence type="ECO:0000256" key="6">
    <source>
        <dbReference type="ARBA" id="ARBA00022989"/>
    </source>
</evidence>
<dbReference type="EMBL" id="CP028339">
    <property type="protein sequence ID" value="AVR89361.1"/>
    <property type="molecule type" value="Genomic_DNA"/>
</dbReference>
<evidence type="ECO:0000313" key="11">
    <source>
        <dbReference type="EMBL" id="AVR89361.1"/>
    </source>
</evidence>
<keyword evidence="5 11" id="KW-0067">ATP-binding</keyword>
<dbReference type="Pfam" id="PF00664">
    <property type="entry name" value="ABC_membrane"/>
    <property type="match status" value="2"/>
</dbReference>
<dbReference type="GO" id="GO:0005886">
    <property type="term" value="C:plasma membrane"/>
    <property type="evidence" value="ECO:0007669"/>
    <property type="project" value="UniProtKB-SubCell"/>
</dbReference>
<dbReference type="InterPro" id="IPR039421">
    <property type="entry name" value="Type_1_exporter"/>
</dbReference>
<feature type="domain" description="ABC transporter" evidence="9">
    <location>
        <begin position="1058"/>
        <end position="1289"/>
    </location>
</feature>
<dbReference type="SUPFAM" id="SSF52540">
    <property type="entry name" value="P-loop containing nucleoside triphosphate hydrolases"/>
    <property type="match status" value="2"/>
</dbReference>
<evidence type="ECO:0000259" key="9">
    <source>
        <dbReference type="PROSITE" id="PS50893"/>
    </source>
</evidence>
<dbReference type="Pfam" id="PF00005">
    <property type="entry name" value="ABC_tran"/>
    <property type="match status" value="2"/>
</dbReference>
<feature type="domain" description="ABC transmembrane type-1" evidence="10">
    <location>
        <begin position="37"/>
        <end position="317"/>
    </location>
</feature>
<keyword evidence="2" id="KW-1003">Cell membrane</keyword>
<feature type="transmembrane region" description="Helical" evidence="8">
    <location>
        <begin position="880"/>
        <end position="899"/>
    </location>
</feature>
<evidence type="ECO:0000256" key="2">
    <source>
        <dbReference type="ARBA" id="ARBA00022475"/>
    </source>
</evidence>
<dbReference type="SMART" id="SM00382">
    <property type="entry name" value="AAA"/>
    <property type="match status" value="2"/>
</dbReference>
<evidence type="ECO:0000256" key="3">
    <source>
        <dbReference type="ARBA" id="ARBA00022692"/>
    </source>
</evidence>
<dbReference type="SUPFAM" id="SSF90123">
    <property type="entry name" value="ABC transporter transmembrane region"/>
    <property type="match status" value="2"/>
</dbReference>
<keyword evidence="12" id="KW-1185">Reference proteome</keyword>
<dbReference type="KEGG" id="tak:Tharo_2464"/>
<dbReference type="InterPro" id="IPR027417">
    <property type="entry name" value="P-loop_NTPase"/>
</dbReference>
<dbReference type="InterPro" id="IPR036640">
    <property type="entry name" value="ABC1_TM_sf"/>
</dbReference>
<dbReference type="InterPro" id="IPR003439">
    <property type="entry name" value="ABC_transporter-like_ATP-bd"/>
</dbReference>
<dbReference type="Gene3D" id="3.40.50.300">
    <property type="entry name" value="P-loop containing nucleotide triphosphate hydrolases"/>
    <property type="match status" value="2"/>
</dbReference>
<dbReference type="PROSITE" id="PS50893">
    <property type="entry name" value="ABC_TRANSPORTER_2"/>
    <property type="match status" value="2"/>
</dbReference>
<feature type="domain" description="ABC transporter" evidence="9">
    <location>
        <begin position="349"/>
        <end position="583"/>
    </location>
</feature>
<keyword evidence="3 8" id="KW-0812">Transmembrane</keyword>
<dbReference type="GO" id="GO:0005524">
    <property type="term" value="F:ATP binding"/>
    <property type="evidence" value="ECO:0007669"/>
    <property type="project" value="UniProtKB-KW"/>
</dbReference>
<accession>A0A2R4BPU3</accession>
<keyword evidence="6 8" id="KW-1133">Transmembrane helix</keyword>
<reference evidence="11 12" key="1">
    <citation type="submission" date="2018-03" db="EMBL/GenBank/DDBJ databases">
        <title>Complete genome sequence of Thauera aromatica, a model organism for studying aromatic compound degradation under denitrifying conditions.</title>
        <authorList>
            <person name="Lo H.-Y."/>
            <person name="Goris T."/>
            <person name="Boll M."/>
            <person name="Mueller J.A."/>
        </authorList>
    </citation>
    <scope>NUCLEOTIDE SEQUENCE [LARGE SCALE GENOMIC DNA]</scope>
    <source>
        <strain evidence="11 12">K172</strain>
    </source>
</reference>
<protein>
    <submittedName>
        <fullName evidence="11">ABC transporter ATP-binding protein YvcR</fullName>
    </submittedName>
</protein>
<dbReference type="PROSITE" id="PS50929">
    <property type="entry name" value="ABC_TM1F"/>
    <property type="match status" value="2"/>
</dbReference>
<evidence type="ECO:0000256" key="8">
    <source>
        <dbReference type="SAM" id="Phobius"/>
    </source>
</evidence>
<evidence type="ECO:0000256" key="4">
    <source>
        <dbReference type="ARBA" id="ARBA00022741"/>
    </source>
</evidence>
<proteinExistence type="predicted"/>
<dbReference type="CDD" id="cd03228">
    <property type="entry name" value="ABCC_MRP_Like"/>
    <property type="match status" value="1"/>
</dbReference>
<feature type="transmembrane region" description="Helical" evidence="8">
    <location>
        <begin position="778"/>
        <end position="796"/>
    </location>
</feature>